<dbReference type="AlphaFoldDB" id="Q6MTH7"/>
<dbReference type="eggNOG" id="COG4733">
    <property type="taxonomic scope" value="Bacteria"/>
</dbReference>
<dbReference type="InterPro" id="IPR005046">
    <property type="entry name" value="DUF285"/>
</dbReference>
<dbReference type="PATRIC" id="fig|272632.4.peg.470"/>
<evidence type="ECO:0000313" key="3">
    <source>
        <dbReference type="EMBL" id="CAE77059.1"/>
    </source>
</evidence>
<feature type="signal peptide" evidence="2">
    <location>
        <begin position="1"/>
        <end position="21"/>
    </location>
</feature>
<evidence type="ECO:0000256" key="1">
    <source>
        <dbReference type="SAM" id="MobiDB-lite"/>
    </source>
</evidence>
<dbReference type="PROSITE" id="PS51257">
    <property type="entry name" value="PROKAR_LIPOPROTEIN"/>
    <property type="match status" value="1"/>
</dbReference>
<feature type="compositionally biased region" description="Low complexity" evidence="1">
    <location>
        <begin position="64"/>
        <end position="76"/>
    </location>
</feature>
<dbReference type="STRING" id="272632.MSC_0431"/>
<keyword evidence="4" id="KW-1185">Reference proteome</keyword>
<dbReference type="EMBL" id="BX293980">
    <property type="protein sequence ID" value="CAE77059.1"/>
    <property type="molecule type" value="Genomic_DNA"/>
</dbReference>
<accession>Q6MTH7</accession>
<protein>
    <submittedName>
        <fullName evidence="3">Prolipoprotein</fullName>
    </submittedName>
</protein>
<gene>
    <name evidence="3" type="primary">lpp</name>
    <name evidence="3" type="ordered locus">MSC_0431</name>
</gene>
<dbReference type="KEGG" id="mmy:MSC_0431"/>
<reference evidence="3 4" key="1">
    <citation type="journal article" date="2004" name="Genome Res.">
        <title>The genome sequence of Mycoplasma mycoides subsp. mycoides SC type strain PG1T, the causative agent of contagious bovine pleuropneumonia (CBPP).</title>
        <authorList>
            <person name="Westberg J."/>
            <person name="Persson A."/>
            <person name="Holmberg A."/>
            <person name="Goesmann A."/>
            <person name="Lundeberg J."/>
            <person name="Johansson K.-E."/>
            <person name="Pettersson B."/>
            <person name="Uhlen M."/>
        </authorList>
    </citation>
    <scope>NUCLEOTIDE SEQUENCE [LARGE SCALE GENOMIC DNA]</scope>
    <source>
        <strain evidence="3 4">PG1</strain>
    </source>
</reference>
<feature type="region of interest" description="Disordered" evidence="1">
    <location>
        <begin position="33"/>
        <end position="101"/>
    </location>
</feature>
<dbReference type="InterPro" id="IPR011889">
    <property type="entry name" value="Liste_lipo_26"/>
</dbReference>
<dbReference type="Proteomes" id="UP000001016">
    <property type="component" value="Chromosome"/>
</dbReference>
<sequence>MNNMKKLLISFSSLILLSGVAATVVSCANIEMSKNKKDKDKDLKSDKNKDQNNKFDKSKDKNQNSKPNNNDQNSKSNQDKTSPKDNPSTQSESEKQENSKQYDLDKLITNKFISIDGSGTGDGKLAKLPQNLQEYLDLIKKQNPKFTLTLNNVSFNVEENDNSGYKKVSVSTKGNSKNPVIVYFYKDRHDTVYEGEKKEVVKEIGWSKSTYSTDILHFDEQTKEVLENLPPFITSLEGAFRNNIQETIKNLDKWDTSNIEFMNETFYEAKNFNQDISGWKTNNVSNMDSMFYGASSFDRNLSGWNVDKVITYIEFNKDSKISERNKPKFKELKRIHQGQGATKILHNRGFLNKMNL</sequence>
<feature type="compositionally biased region" description="Basic and acidic residues" evidence="1">
    <location>
        <begin position="33"/>
        <end position="63"/>
    </location>
</feature>
<dbReference type="HOGENOM" id="CLU_791837_0_0_14"/>
<dbReference type="NCBIfam" id="TIGR02167">
    <property type="entry name" value="Liste_lipo_26"/>
    <property type="match status" value="1"/>
</dbReference>
<name>Q6MTH7_MYCMS</name>
<keyword evidence="2" id="KW-0732">Signal</keyword>
<feature type="chain" id="PRO_5004277970" evidence="2">
    <location>
        <begin position="22"/>
        <end position="356"/>
    </location>
</feature>
<evidence type="ECO:0000256" key="2">
    <source>
        <dbReference type="SAM" id="SignalP"/>
    </source>
</evidence>
<proteinExistence type="predicted"/>
<organism evidence="3 4">
    <name type="scientific">Mycoplasma mycoides subsp. mycoides SC (strain CCUG 32753 / NCTC 10114 / PG1)</name>
    <dbReference type="NCBI Taxonomy" id="272632"/>
    <lineage>
        <taxon>Bacteria</taxon>
        <taxon>Bacillati</taxon>
        <taxon>Mycoplasmatota</taxon>
        <taxon>Mollicutes</taxon>
        <taxon>Mycoplasmataceae</taxon>
        <taxon>Mycoplasma</taxon>
    </lineage>
</organism>
<feature type="compositionally biased region" description="Basic and acidic residues" evidence="1">
    <location>
        <begin position="92"/>
        <end position="101"/>
    </location>
</feature>
<evidence type="ECO:0000313" key="4">
    <source>
        <dbReference type="Proteomes" id="UP000001016"/>
    </source>
</evidence>
<dbReference type="Pfam" id="PF03382">
    <property type="entry name" value="DUF285"/>
    <property type="match status" value="1"/>
</dbReference>